<organism evidence="5 6">
    <name type="scientific">Pleurostoma richardsiae</name>
    <dbReference type="NCBI Taxonomy" id="41990"/>
    <lineage>
        <taxon>Eukaryota</taxon>
        <taxon>Fungi</taxon>
        <taxon>Dikarya</taxon>
        <taxon>Ascomycota</taxon>
        <taxon>Pezizomycotina</taxon>
        <taxon>Sordariomycetes</taxon>
        <taxon>Sordariomycetidae</taxon>
        <taxon>Calosphaeriales</taxon>
        <taxon>Pleurostomataceae</taxon>
        <taxon>Pleurostoma</taxon>
    </lineage>
</organism>
<dbReference type="AlphaFoldDB" id="A0AA38RMP6"/>
<keyword evidence="1" id="KW-0808">Transferase</keyword>
<protein>
    <submittedName>
        <fullName evidence="5">GDP-fucose protein O-fucosyltransferase</fullName>
    </submittedName>
</protein>
<keyword evidence="2" id="KW-0294">Fucose metabolism</keyword>
<accession>A0AA38RMP6</accession>
<evidence type="ECO:0000256" key="1">
    <source>
        <dbReference type="ARBA" id="ARBA00022679"/>
    </source>
</evidence>
<evidence type="ECO:0000313" key="6">
    <source>
        <dbReference type="Proteomes" id="UP001174694"/>
    </source>
</evidence>
<dbReference type="EMBL" id="JANBVO010000045">
    <property type="protein sequence ID" value="KAJ9134114.1"/>
    <property type="molecule type" value="Genomic_DNA"/>
</dbReference>
<dbReference type="Gene3D" id="3.40.50.11350">
    <property type="match status" value="1"/>
</dbReference>
<sequence>MRRFTIRNLPALSSRHTRPASIIIIFITLTALWSSGLPRACIFGQCRSRPYNYHTQDGREIDLSDPEAPFVAWPLARVCSETTWTPGLVFMCDNNSGGIGNIRSYTLTCLRYAIAAGATGLVMPTIRTRSDNNLADLFSGHRPFDYFFDKEHFQRGLHLACPQIKIYDAAADILGFGEPFKPQQITPNKYGLRGGCDRRELNKHTDLFGPRFRKWLNETAEQLKLPPVGTDYPRVIRMNWGVQWDFPVYKDGPEFVATFGGLLKFQKDILELGKRTVSAMELLATSGAGGSKQFAGFHLRTENDALSRWPDFDIQSSAYIQRAAGLGVRAAYLATGNATEADRFKTTAMSQERIQVVTKHDLLAGTRDGLKQLDSLSWDQQALVDFIVLLKSTYFMGVNPSSFSINVAGKRHLQREGLYTRPWKAGGDGDGRSWLMGNYDSYWDDWLFMYDSLWP</sequence>
<comment type="caution">
    <text evidence="5">The sequence shown here is derived from an EMBL/GenBank/DDBJ whole genome shotgun (WGS) entry which is preliminary data.</text>
</comment>
<evidence type="ECO:0000256" key="3">
    <source>
        <dbReference type="ARBA" id="ARBA00023277"/>
    </source>
</evidence>
<keyword evidence="3" id="KW-0119">Carbohydrate metabolism</keyword>
<dbReference type="CDD" id="cd11296">
    <property type="entry name" value="O-FucT_like"/>
    <property type="match status" value="1"/>
</dbReference>
<keyword evidence="4" id="KW-0472">Membrane</keyword>
<dbReference type="GO" id="GO:0006004">
    <property type="term" value="P:fucose metabolic process"/>
    <property type="evidence" value="ECO:0007669"/>
    <property type="project" value="UniProtKB-KW"/>
</dbReference>
<proteinExistence type="predicted"/>
<dbReference type="GO" id="GO:0016740">
    <property type="term" value="F:transferase activity"/>
    <property type="evidence" value="ECO:0007669"/>
    <property type="project" value="UniProtKB-KW"/>
</dbReference>
<dbReference type="Pfam" id="PF10250">
    <property type="entry name" value="O-FucT"/>
    <property type="match status" value="1"/>
</dbReference>
<dbReference type="InterPro" id="IPR019378">
    <property type="entry name" value="GDP-Fuc_O-FucTrfase"/>
</dbReference>
<reference evidence="5" key="1">
    <citation type="submission" date="2022-07" db="EMBL/GenBank/DDBJ databases">
        <title>Fungi with potential for degradation of polypropylene.</title>
        <authorList>
            <person name="Gostincar C."/>
        </authorList>
    </citation>
    <scope>NUCLEOTIDE SEQUENCE</scope>
    <source>
        <strain evidence="5">EXF-13308</strain>
    </source>
</reference>
<dbReference type="Proteomes" id="UP001174694">
    <property type="component" value="Unassembled WGS sequence"/>
</dbReference>
<evidence type="ECO:0000313" key="5">
    <source>
        <dbReference type="EMBL" id="KAJ9134114.1"/>
    </source>
</evidence>
<keyword evidence="4" id="KW-0812">Transmembrane</keyword>
<keyword evidence="6" id="KW-1185">Reference proteome</keyword>
<evidence type="ECO:0000256" key="2">
    <source>
        <dbReference type="ARBA" id="ARBA00023253"/>
    </source>
</evidence>
<evidence type="ECO:0000256" key="4">
    <source>
        <dbReference type="SAM" id="Phobius"/>
    </source>
</evidence>
<keyword evidence="4" id="KW-1133">Transmembrane helix</keyword>
<feature type="transmembrane region" description="Helical" evidence="4">
    <location>
        <begin position="20"/>
        <end position="37"/>
    </location>
</feature>
<gene>
    <name evidence="5" type="ORF">NKR23_g10297</name>
</gene>
<name>A0AA38RMP6_9PEZI</name>